<feature type="chain" id="PRO_5039337816" description="Neprosin PEP catalytic domain-containing protein" evidence="1">
    <location>
        <begin position="26"/>
        <end position="652"/>
    </location>
</feature>
<evidence type="ECO:0000313" key="4">
    <source>
        <dbReference type="Proteomes" id="UP001085076"/>
    </source>
</evidence>
<organism evidence="3 4">
    <name type="scientific">Dioscorea zingiberensis</name>
    <dbReference type="NCBI Taxonomy" id="325984"/>
    <lineage>
        <taxon>Eukaryota</taxon>
        <taxon>Viridiplantae</taxon>
        <taxon>Streptophyta</taxon>
        <taxon>Embryophyta</taxon>
        <taxon>Tracheophyta</taxon>
        <taxon>Spermatophyta</taxon>
        <taxon>Magnoliopsida</taxon>
        <taxon>Liliopsida</taxon>
        <taxon>Dioscoreales</taxon>
        <taxon>Dioscoreaceae</taxon>
        <taxon>Dioscorea</taxon>
    </lineage>
</organism>
<evidence type="ECO:0000313" key="3">
    <source>
        <dbReference type="EMBL" id="KAJ0975044.1"/>
    </source>
</evidence>
<feature type="domain" description="Neprosin PEP catalytic" evidence="2">
    <location>
        <begin position="147"/>
        <end position="396"/>
    </location>
</feature>
<dbReference type="EMBL" id="JAGGNH010000004">
    <property type="protein sequence ID" value="KAJ0975044.1"/>
    <property type="molecule type" value="Genomic_DNA"/>
</dbReference>
<keyword evidence="4" id="KW-1185">Reference proteome</keyword>
<reference evidence="3" key="2">
    <citation type="journal article" date="2022" name="Hortic Res">
        <title>The genome of Dioscorea zingiberensis sheds light on the biosynthesis, origin and evolution of the medicinally important diosgenin saponins.</title>
        <authorList>
            <person name="Li Y."/>
            <person name="Tan C."/>
            <person name="Li Z."/>
            <person name="Guo J."/>
            <person name="Li S."/>
            <person name="Chen X."/>
            <person name="Wang C."/>
            <person name="Dai X."/>
            <person name="Yang H."/>
            <person name="Song W."/>
            <person name="Hou L."/>
            <person name="Xu J."/>
            <person name="Tong Z."/>
            <person name="Xu A."/>
            <person name="Yuan X."/>
            <person name="Wang W."/>
            <person name="Yang Q."/>
            <person name="Chen L."/>
            <person name="Sun Z."/>
            <person name="Wang K."/>
            <person name="Pan B."/>
            <person name="Chen J."/>
            <person name="Bao Y."/>
            <person name="Liu F."/>
            <person name="Qi X."/>
            <person name="Gang D.R."/>
            <person name="Wen J."/>
            <person name="Li J."/>
        </authorList>
    </citation>
    <scope>NUCLEOTIDE SEQUENCE</scope>
    <source>
        <strain evidence="3">Dzin_1.0</strain>
    </source>
</reference>
<dbReference type="PROSITE" id="PS52045">
    <property type="entry name" value="NEPROSIN_PEP_CD"/>
    <property type="match status" value="2"/>
</dbReference>
<dbReference type="OrthoDB" id="777472at2759"/>
<evidence type="ECO:0000256" key="1">
    <source>
        <dbReference type="SAM" id="SignalP"/>
    </source>
</evidence>
<dbReference type="PANTHER" id="PTHR31589">
    <property type="entry name" value="PROTEIN, PUTATIVE (DUF239)-RELATED-RELATED"/>
    <property type="match status" value="1"/>
</dbReference>
<feature type="domain" description="Neprosin PEP catalytic" evidence="2">
    <location>
        <begin position="408"/>
        <end position="651"/>
    </location>
</feature>
<dbReference type="Pfam" id="PF03080">
    <property type="entry name" value="Neprosin"/>
    <property type="match status" value="2"/>
</dbReference>
<keyword evidence="1" id="KW-0732">Signal</keyword>
<dbReference type="InterPro" id="IPR004314">
    <property type="entry name" value="Neprosin"/>
</dbReference>
<dbReference type="InterPro" id="IPR053168">
    <property type="entry name" value="Glutamic_endopeptidase"/>
</dbReference>
<proteinExistence type="predicted"/>
<name>A0A9D5CLA1_9LILI</name>
<dbReference type="InterPro" id="IPR025521">
    <property type="entry name" value="Neprosin_propep"/>
</dbReference>
<feature type="signal peptide" evidence="1">
    <location>
        <begin position="1"/>
        <end position="25"/>
    </location>
</feature>
<protein>
    <recommendedName>
        <fullName evidence="2">Neprosin PEP catalytic domain-containing protein</fullName>
    </recommendedName>
</protein>
<dbReference type="AlphaFoldDB" id="A0A9D5CLA1"/>
<gene>
    <name evidence="3" type="ORF">J5N97_017009</name>
</gene>
<evidence type="ECO:0000259" key="2">
    <source>
        <dbReference type="PROSITE" id="PS52045"/>
    </source>
</evidence>
<dbReference type="PANTHER" id="PTHR31589:SF110">
    <property type="entry name" value="PROTEIN, PUTATIVE (DUF239)-RELATED"/>
    <property type="match status" value="1"/>
</dbReference>
<dbReference type="Pfam" id="PF14365">
    <property type="entry name" value="Neprosin_AP"/>
    <property type="match status" value="2"/>
</dbReference>
<dbReference type="Proteomes" id="UP001085076">
    <property type="component" value="Miscellaneous, Linkage group lg04"/>
</dbReference>
<sequence>MASRVVVSGLLFLLCCCGLGDEAKGRGNLYLEEHVEMENQLKFINKPAIKTIQNKNGDVIDCININQQLAFDHPLLKNHSIQQNFSFHKDGNNERLMSDALYSMSDLGERCPPGTIPIKRTKKDEIIRLKSFLKSVGKSSNLLRPLGSTPSPRAHWAILQSNEGKYLGASAWLNICGLQGVKSDQFSQTVITVLNGIIGPSQNYNVIQVGWMVNPMLYGDLQTRLTVFWTTDGYQTVHCYNQLCPGFVQVSSNIALGSVLGDQGDDRFLSFFIYKDGVTGDWCFTMETLTGVENIGYWPKSIFRSLGDHASLIQWGGVASSPANEKSPPMGNGKFPSNGGARVIKIRMIDENGHIQEPKGDALLYADKPECYVTSKLSKDRAAGQFFSFGGPGGCVGWDISIKEKMEIENHDKLMNKPTTKTFKTKDGDVIDCVDVNEQPTLDHPLLKNHSIQLRPSFYSTDHIDKSLPIINMSRFKNEECPAGTIPIKRTTREDLIGFKNIRETGEFLKIFHPSDFSPPKGVHDQNTGNWWLELEGEGHQPEPIGYWPKDIFTSLNVNPITVQWGGNVYSPPNIKSPAMGNGHFPDEKGVTAASVNNIYLVDDKHQLKEPSGDKEKLIVDRKDCYGVSKLENVGQHLNWMFRYGGPGGCLN</sequence>
<comment type="caution">
    <text evidence="3">The sequence shown here is derived from an EMBL/GenBank/DDBJ whole genome shotgun (WGS) entry which is preliminary data.</text>
</comment>
<accession>A0A9D5CLA1</accession>
<reference evidence="3" key="1">
    <citation type="submission" date="2021-03" db="EMBL/GenBank/DDBJ databases">
        <authorList>
            <person name="Li Z."/>
            <person name="Yang C."/>
        </authorList>
    </citation>
    <scope>NUCLEOTIDE SEQUENCE</scope>
    <source>
        <strain evidence="3">Dzin_1.0</strain>
        <tissue evidence="3">Leaf</tissue>
    </source>
</reference>
<dbReference type="Gene3D" id="3.90.1320.10">
    <property type="entry name" value="Outer-capsid protein sigma 3, large lobe"/>
    <property type="match status" value="1"/>
</dbReference>